<dbReference type="InterPro" id="IPR016035">
    <property type="entry name" value="Acyl_Trfase/lysoPLipase"/>
</dbReference>
<reference evidence="3" key="1">
    <citation type="submission" date="2022-08" db="EMBL/GenBank/DDBJ databases">
        <title>Chryseobacterium antibioticum,isolated from the rhizosphere soil of Pyrola in Tibet.</title>
        <authorList>
            <person name="Kan Y."/>
        </authorList>
    </citation>
    <scope>NUCLEOTIDE SEQUENCE</scope>
    <source>
        <strain evidence="3">Pc2-12</strain>
    </source>
</reference>
<gene>
    <name evidence="3" type="ORF">NZD88_08230</name>
</gene>
<dbReference type="Gene3D" id="3.40.1090.10">
    <property type="entry name" value="Cytosolic phospholipase A2 catalytic domain"/>
    <property type="match status" value="1"/>
</dbReference>
<sequence length="345" mass="39382">MNGKFKRAVLFSGGGTRLMIYLGMFAALEELDMKPDILIASCGGAFAATVINAFPDTLSRKEYLKSEEYFRFVSGTVLTMHKKLTQIGLFSFKKILDKRSAPFIEDVFGRYLVEMPQDLSEVFPSLKNVQFSKEIPTVIIGSEILFDPKEAGQKRNGRKLYRKIMFTDSKTAEKIDPEQIIIPSENMMNNAVERLSVVKTNLSLLESTRISVSDMFYVKPVSLHGQYFAGGAIDLIPIELARHLADEIITEKKQSYSSVEEAFVRAVLGFSGNERLEEIEKFPVNFLIDTTDIKKDLKGHYLKKGINWERLEIDFSFPKTFEQFAKDMEMQWQYGFDQTMKSIRG</sequence>
<evidence type="ECO:0000313" key="3">
    <source>
        <dbReference type="EMBL" id="MCT2407523.1"/>
    </source>
</evidence>
<comment type="caution">
    <text evidence="3">The sequence shown here is derived from an EMBL/GenBank/DDBJ whole genome shotgun (WGS) entry which is preliminary data.</text>
</comment>
<organism evidence="3 4">
    <name type="scientific">Chryseobacterium pyrolae</name>
    <dbReference type="NCBI Taxonomy" id="2987481"/>
    <lineage>
        <taxon>Bacteria</taxon>
        <taxon>Pseudomonadati</taxon>
        <taxon>Bacteroidota</taxon>
        <taxon>Flavobacteriia</taxon>
        <taxon>Flavobacteriales</taxon>
        <taxon>Weeksellaceae</taxon>
        <taxon>Chryseobacterium group</taxon>
        <taxon>Chryseobacterium</taxon>
    </lineage>
</organism>
<evidence type="ECO:0000256" key="1">
    <source>
        <dbReference type="ARBA" id="ARBA00023098"/>
    </source>
</evidence>
<name>A0ABT2IFW1_9FLAO</name>
<protein>
    <submittedName>
        <fullName evidence="3">Patatin-like phospholipase family protein</fullName>
    </submittedName>
</protein>
<keyword evidence="1" id="KW-0443">Lipid metabolism</keyword>
<dbReference type="Proteomes" id="UP001142057">
    <property type="component" value="Unassembled WGS sequence"/>
</dbReference>
<accession>A0ABT2IFW1</accession>
<dbReference type="RefSeq" id="WP_259828679.1">
    <property type="nucleotide sequence ID" value="NZ_JANZQH010000003.1"/>
</dbReference>
<proteinExistence type="predicted"/>
<evidence type="ECO:0000259" key="2">
    <source>
        <dbReference type="Pfam" id="PF01734"/>
    </source>
</evidence>
<feature type="domain" description="PNPLA" evidence="2">
    <location>
        <begin position="10"/>
        <end position="97"/>
    </location>
</feature>
<keyword evidence="4" id="KW-1185">Reference proteome</keyword>
<evidence type="ECO:0000313" key="4">
    <source>
        <dbReference type="Proteomes" id="UP001142057"/>
    </source>
</evidence>
<dbReference type="Pfam" id="PF01734">
    <property type="entry name" value="Patatin"/>
    <property type="match status" value="1"/>
</dbReference>
<dbReference type="InterPro" id="IPR002641">
    <property type="entry name" value="PNPLA_dom"/>
</dbReference>
<dbReference type="SUPFAM" id="SSF52151">
    <property type="entry name" value="FabD/lysophospholipase-like"/>
    <property type="match status" value="1"/>
</dbReference>
<dbReference type="EMBL" id="JANZQH010000003">
    <property type="protein sequence ID" value="MCT2407523.1"/>
    <property type="molecule type" value="Genomic_DNA"/>
</dbReference>